<sequence length="54" mass="5929">MAAVAVDEVLGTIDLPSYEDCNDESHYTPPTPRRVTLRWGHHYGGSRMLGLSGV</sequence>
<name>A0ABQ4I532_9ACTN</name>
<reference evidence="1 2" key="1">
    <citation type="submission" date="2021-01" db="EMBL/GenBank/DDBJ databases">
        <title>Whole genome shotgun sequence of Verrucosispora andamanensis NBRC 109075.</title>
        <authorList>
            <person name="Komaki H."/>
            <person name="Tamura T."/>
        </authorList>
    </citation>
    <scope>NUCLEOTIDE SEQUENCE [LARGE SCALE GENOMIC DNA]</scope>
    <source>
        <strain evidence="1 2">NBRC 109075</strain>
    </source>
</reference>
<proteinExistence type="predicted"/>
<accession>A0ABQ4I532</accession>
<keyword evidence="2" id="KW-1185">Reference proteome</keyword>
<dbReference type="Proteomes" id="UP000647017">
    <property type="component" value="Unassembled WGS sequence"/>
</dbReference>
<evidence type="ECO:0000313" key="1">
    <source>
        <dbReference type="EMBL" id="GIJ13010.1"/>
    </source>
</evidence>
<gene>
    <name evidence="1" type="ORF">Van01_62240</name>
</gene>
<dbReference type="EMBL" id="BOOZ01000072">
    <property type="protein sequence ID" value="GIJ13010.1"/>
    <property type="molecule type" value="Genomic_DNA"/>
</dbReference>
<evidence type="ECO:0000313" key="2">
    <source>
        <dbReference type="Proteomes" id="UP000647017"/>
    </source>
</evidence>
<comment type="caution">
    <text evidence="1">The sequence shown here is derived from an EMBL/GenBank/DDBJ whole genome shotgun (WGS) entry which is preliminary data.</text>
</comment>
<organism evidence="1 2">
    <name type="scientific">Micromonospora andamanensis</name>
    <dbReference type="NCBI Taxonomy" id="1287068"/>
    <lineage>
        <taxon>Bacteria</taxon>
        <taxon>Bacillati</taxon>
        <taxon>Actinomycetota</taxon>
        <taxon>Actinomycetes</taxon>
        <taxon>Micromonosporales</taxon>
        <taxon>Micromonosporaceae</taxon>
        <taxon>Micromonospora</taxon>
    </lineage>
</organism>
<protein>
    <submittedName>
        <fullName evidence="1">Uncharacterized protein</fullName>
    </submittedName>
</protein>